<feature type="compositionally biased region" description="Polar residues" evidence="1">
    <location>
        <begin position="47"/>
        <end position="64"/>
    </location>
</feature>
<reference evidence="2 3" key="1">
    <citation type="journal article" date="2015" name="Mol. Plant Microbe Interact.">
        <title>Genome, transcriptome, and functional analyses of Penicillium expansum provide new insights into secondary metabolism and pathogenicity.</title>
        <authorList>
            <person name="Ballester A.R."/>
            <person name="Marcet-Houben M."/>
            <person name="Levin E."/>
            <person name="Sela N."/>
            <person name="Selma-Lazaro C."/>
            <person name="Carmona L."/>
            <person name="Wisniewski M."/>
            <person name="Droby S."/>
            <person name="Gonzalez-Candelas L."/>
            <person name="Gabaldon T."/>
        </authorList>
    </citation>
    <scope>NUCLEOTIDE SEQUENCE [LARGE SCALE GENOMIC DNA]</scope>
    <source>
        <strain evidence="2 3">MD-8</strain>
    </source>
</reference>
<dbReference type="VEuPathDB" id="FungiDB:PEXP_075240"/>
<protein>
    <submittedName>
        <fullName evidence="2">Uncharacterized protein</fullName>
    </submittedName>
</protein>
<organism evidence="2 3">
    <name type="scientific">Penicillium expansum</name>
    <name type="common">Blue mold rot fungus</name>
    <dbReference type="NCBI Taxonomy" id="27334"/>
    <lineage>
        <taxon>Eukaryota</taxon>
        <taxon>Fungi</taxon>
        <taxon>Dikarya</taxon>
        <taxon>Ascomycota</taxon>
        <taxon>Pezizomycotina</taxon>
        <taxon>Eurotiomycetes</taxon>
        <taxon>Eurotiomycetidae</taxon>
        <taxon>Eurotiales</taxon>
        <taxon>Aspergillaceae</taxon>
        <taxon>Penicillium</taxon>
    </lineage>
</organism>
<dbReference type="RefSeq" id="XP_016600523.1">
    <property type="nucleotide sequence ID" value="XM_016744552.1"/>
</dbReference>
<dbReference type="GeneID" id="27679972"/>
<evidence type="ECO:0000313" key="3">
    <source>
        <dbReference type="Proteomes" id="UP000030143"/>
    </source>
</evidence>
<accession>A0A0A2JV44</accession>
<dbReference type="EMBL" id="JQFZ01000096">
    <property type="protein sequence ID" value="KGO59327.1"/>
    <property type="molecule type" value="Genomic_DNA"/>
</dbReference>
<feature type="region of interest" description="Disordered" evidence="1">
    <location>
        <begin position="47"/>
        <end position="81"/>
    </location>
</feature>
<gene>
    <name evidence="2" type="ORF">PEX2_072820</name>
</gene>
<dbReference type="Proteomes" id="UP000030143">
    <property type="component" value="Unassembled WGS sequence"/>
</dbReference>
<feature type="compositionally biased region" description="Basic residues" evidence="1">
    <location>
        <begin position="1"/>
        <end position="16"/>
    </location>
</feature>
<evidence type="ECO:0000313" key="2">
    <source>
        <dbReference type="EMBL" id="KGO59327.1"/>
    </source>
</evidence>
<proteinExistence type="predicted"/>
<sequence>MHSASSRKKSTRHVQQSHHSIQHPSIAIFPFLSFSAVKQVVTWSTLNEPPRQTDSVASSSQPIQRSHRSQNHLPERKFGKWTRLRRGHFGAMKL</sequence>
<dbReference type="HOGENOM" id="CLU_2386874_0_0_1"/>
<dbReference type="AlphaFoldDB" id="A0A0A2JV44"/>
<comment type="caution">
    <text evidence="2">The sequence shown here is derived from an EMBL/GenBank/DDBJ whole genome shotgun (WGS) entry which is preliminary data.</text>
</comment>
<evidence type="ECO:0000256" key="1">
    <source>
        <dbReference type="SAM" id="MobiDB-lite"/>
    </source>
</evidence>
<keyword evidence="3" id="KW-1185">Reference proteome</keyword>
<feature type="region of interest" description="Disordered" evidence="1">
    <location>
        <begin position="1"/>
        <end position="21"/>
    </location>
</feature>
<name>A0A0A2JV44_PENEN</name>